<keyword evidence="2" id="KW-0813">Transport</keyword>
<keyword evidence="2" id="KW-0653">Protein transport</keyword>
<protein>
    <submittedName>
        <fullName evidence="3">Sec1 family domain containing 1</fullName>
    </submittedName>
</protein>
<dbReference type="GO" id="GO:0015031">
    <property type="term" value="P:protein transport"/>
    <property type="evidence" value="ECO:0007669"/>
    <property type="project" value="UniProtKB-KW"/>
</dbReference>
<evidence type="ECO:0000256" key="1">
    <source>
        <dbReference type="ARBA" id="ARBA00009884"/>
    </source>
</evidence>
<reference evidence="3" key="2">
    <citation type="submission" date="2025-09" db="UniProtKB">
        <authorList>
            <consortium name="Ensembl"/>
        </authorList>
    </citation>
    <scope>IDENTIFICATION</scope>
</reference>
<comment type="similarity">
    <text evidence="1">Belongs to the STXBP/unc-18/SEC1 family.</text>
</comment>
<dbReference type="Ensembl" id="ENSEBUT00000013684.1">
    <property type="protein sequence ID" value="ENSEBUP00000013109.1"/>
    <property type="gene ID" value="ENSEBUG00000008292.1"/>
</dbReference>
<dbReference type="InterPro" id="IPR043154">
    <property type="entry name" value="Sec-1-like_dom1"/>
</dbReference>
<dbReference type="Gene3D" id="1.25.40.60">
    <property type="match status" value="1"/>
</dbReference>
<dbReference type="Pfam" id="PF00995">
    <property type="entry name" value="Sec1"/>
    <property type="match status" value="1"/>
</dbReference>
<dbReference type="GO" id="GO:0016192">
    <property type="term" value="P:vesicle-mediated transport"/>
    <property type="evidence" value="ECO:0007669"/>
    <property type="project" value="InterPro"/>
</dbReference>
<dbReference type="FunFam" id="3.40.50.2060:FF:000002">
    <property type="entry name" value="sec1 family domain-containing protein 1"/>
    <property type="match status" value="1"/>
</dbReference>
<evidence type="ECO:0000313" key="4">
    <source>
        <dbReference type="Proteomes" id="UP000694388"/>
    </source>
</evidence>
<dbReference type="Proteomes" id="UP000694388">
    <property type="component" value="Unplaced"/>
</dbReference>
<name>A0A8C4WV75_EPTBU</name>
<dbReference type="GeneTree" id="ENSGT00550000074845"/>
<dbReference type="InterPro" id="IPR001619">
    <property type="entry name" value="Sec1-like"/>
</dbReference>
<dbReference type="Gene3D" id="3.40.50.2060">
    <property type="match status" value="1"/>
</dbReference>
<keyword evidence="4" id="KW-1185">Reference proteome</keyword>
<evidence type="ECO:0000313" key="3">
    <source>
        <dbReference type="Ensembl" id="ENSEBUP00000013109.1"/>
    </source>
</evidence>
<dbReference type="Gene3D" id="3.40.50.1910">
    <property type="match status" value="2"/>
</dbReference>
<sequence>MAAVREKQAAAVRRFLNMNVPVGKSASSEPVWKVLVYDRAGQDVISPLLNVRELRELGVTLHLLLHSERDAIPDVPAVYLVAPSSENVERICQDLRGHLYDSYHFNFLSAVPRGQLEEMAGAALQAGAVNRVSKVFDQHLDFVCLEDDLFVLRARHAASFHELNRADARDSDIAVATDTMADGLFCFFVTLGAVPIIRCPRGNAAEMVAEKLDKRLRENLRDRPLLFLADRAVDLANPLHHSWTYQALVHDTMDLQLNRVTLPDGGPGRAEVPSARARARSRTTYDLGQNDRFWQQHKFSLFPEVADAIQQELDSSWQKPVWEKPISDIVEDPEAGKAEDKMRLFIIYYLSNLYIPEAELEQLEQSLRLAGCDPAPFRYIRRWKSLSQKAAAPSTCGGGGTSTIGMFSRLVNTGSQFVMEGVKNLVLKKHKLPITYLLDNLMEMKGGPETEKFRYFDPKLIHGNEPNISRAKTPFQEAVVVVVGGGTYTEYQNVVEYGRSKPGRRVVYGCSDLVTSEQFLAQLARLGADA</sequence>
<organism evidence="3 4">
    <name type="scientific">Eptatretus burgeri</name>
    <name type="common">Inshore hagfish</name>
    <dbReference type="NCBI Taxonomy" id="7764"/>
    <lineage>
        <taxon>Eukaryota</taxon>
        <taxon>Metazoa</taxon>
        <taxon>Chordata</taxon>
        <taxon>Craniata</taxon>
        <taxon>Vertebrata</taxon>
        <taxon>Cyclostomata</taxon>
        <taxon>Myxini</taxon>
        <taxon>Myxiniformes</taxon>
        <taxon>Myxinidae</taxon>
        <taxon>Eptatretinae</taxon>
        <taxon>Eptatretus</taxon>
    </lineage>
</organism>
<dbReference type="SUPFAM" id="SSF56815">
    <property type="entry name" value="Sec1/munc18-like (SM) proteins"/>
    <property type="match status" value="1"/>
</dbReference>
<dbReference type="PANTHER" id="PTHR11679">
    <property type="entry name" value="VESICLE PROTEIN SORTING-ASSOCIATED"/>
    <property type="match status" value="1"/>
</dbReference>
<reference evidence="3" key="1">
    <citation type="submission" date="2025-08" db="UniProtKB">
        <authorList>
            <consortium name="Ensembl"/>
        </authorList>
    </citation>
    <scope>IDENTIFICATION</scope>
</reference>
<dbReference type="PIRSF" id="PIRSF005715">
    <property type="entry name" value="VPS45_Sec1"/>
    <property type="match status" value="1"/>
</dbReference>
<dbReference type="InterPro" id="IPR027482">
    <property type="entry name" value="Sec1-like_dom2"/>
</dbReference>
<accession>A0A8C4WV75</accession>
<dbReference type="OMA" id="VNDLRAW"/>
<evidence type="ECO:0000256" key="2">
    <source>
        <dbReference type="ARBA" id="ARBA00022927"/>
    </source>
</evidence>
<dbReference type="InterPro" id="IPR036045">
    <property type="entry name" value="Sec1-like_sf"/>
</dbReference>
<dbReference type="AlphaFoldDB" id="A0A8C4WV75"/>
<proteinExistence type="inferred from homology"/>